<evidence type="ECO:0000256" key="1">
    <source>
        <dbReference type="ARBA" id="ARBA00006206"/>
    </source>
</evidence>
<dbReference type="GO" id="GO:0004034">
    <property type="term" value="F:aldose 1-epimerase activity"/>
    <property type="evidence" value="ECO:0007669"/>
    <property type="project" value="TreeGrafter"/>
</dbReference>
<dbReference type="Proteomes" id="UP000308092">
    <property type="component" value="Unassembled WGS sequence"/>
</dbReference>
<dbReference type="CDD" id="cd09019">
    <property type="entry name" value="galactose_mutarotase_like"/>
    <property type="match status" value="1"/>
</dbReference>
<organism evidence="5 6">
    <name type="scientific">Aspergillus tanneri</name>
    <dbReference type="NCBI Taxonomy" id="1220188"/>
    <lineage>
        <taxon>Eukaryota</taxon>
        <taxon>Fungi</taxon>
        <taxon>Dikarya</taxon>
        <taxon>Ascomycota</taxon>
        <taxon>Pezizomycotina</taxon>
        <taxon>Eurotiomycetes</taxon>
        <taxon>Eurotiomycetidae</taxon>
        <taxon>Eurotiales</taxon>
        <taxon>Aspergillaceae</taxon>
        <taxon>Aspergillus</taxon>
        <taxon>Aspergillus subgen. Circumdati</taxon>
    </lineage>
</organism>
<dbReference type="InterPro" id="IPR011013">
    <property type="entry name" value="Gal_mutarotase_sf_dom"/>
</dbReference>
<evidence type="ECO:0000256" key="3">
    <source>
        <dbReference type="ARBA" id="ARBA00023277"/>
    </source>
</evidence>
<comment type="similarity">
    <text evidence="1">Belongs to the aldose epimerase family.</text>
</comment>
<dbReference type="EMBL" id="SOSA01000004">
    <property type="protein sequence ID" value="THD00231.1"/>
    <property type="molecule type" value="Genomic_DNA"/>
</dbReference>
<keyword evidence="3" id="KW-0119">Carbohydrate metabolism</keyword>
<dbReference type="PANTHER" id="PTHR10091:SF6">
    <property type="entry name" value="1-EPIMERASE, PUTATIVE (AFU_ORTHOLOGUE AFUA_3G13240)-RELATED"/>
    <property type="match status" value="1"/>
</dbReference>
<sequence length="405" mass="43908">MHLKNYLPVALFGMPALAEGSSSSPSSDADPFKVYTITTENITAKLIPYGARLTSLLVPDRDGIFQDVVVGYDDPKDYLKDTESNHTYFGAVVGRYANRIKNGTFETHSSTYQVPTNENDGADTLHGGNVGYDARNWTVTSHSSSSVTFTLLDRGLEHFPGDVITHAIFSVDTSVTPENPDGLPQLTTKLISLALTETTPIMLSNHIYWNLNAFQKPTVLEDTYLQLPLSKRLIGTDGILIPNSTILGVDSYKGSPDFTAGKLVGRDIKDTNGLCGDGCTGYDNCFIVDRPAGYAAANSMVPILRMNSSSTGISLEVASNQQAVQIYSCNGQNGTIPIKPSQAKKNQEEKIEGAKAINKHGCIVIEPEGWIDGINNPEWGQLQDQIYSPEGAPSINWATYKFGTV</sequence>
<dbReference type="VEuPathDB" id="FungiDB:EYZ11_000281"/>
<evidence type="ECO:0000256" key="2">
    <source>
        <dbReference type="ARBA" id="ARBA00023235"/>
    </source>
</evidence>
<dbReference type="InterPro" id="IPR008183">
    <property type="entry name" value="Aldose_1/G6P_1-epimerase"/>
</dbReference>
<accession>A0A4V3UQT2</accession>
<evidence type="ECO:0000313" key="4">
    <source>
        <dbReference type="EMBL" id="KAA8646427.1"/>
    </source>
</evidence>
<dbReference type="SUPFAM" id="SSF74650">
    <property type="entry name" value="Galactose mutarotase-like"/>
    <property type="match status" value="1"/>
</dbReference>
<evidence type="ECO:0000313" key="7">
    <source>
        <dbReference type="Proteomes" id="UP000324241"/>
    </source>
</evidence>
<dbReference type="PANTHER" id="PTHR10091">
    <property type="entry name" value="ALDOSE-1-EPIMERASE"/>
    <property type="match status" value="1"/>
</dbReference>
<reference evidence="4 7" key="2">
    <citation type="submission" date="2019-08" db="EMBL/GenBank/DDBJ databases">
        <title>The genome sequence of a newly discovered highly antifungal drug resistant Aspergillus species, Aspergillus tanneri NIH 1004.</title>
        <authorList>
            <person name="Mounaud S."/>
            <person name="Singh I."/>
            <person name="Joardar V."/>
            <person name="Pakala S."/>
            <person name="Pakala S."/>
            <person name="Venepally P."/>
            <person name="Chung J.K."/>
            <person name="Losada L."/>
            <person name="Nierman W.C."/>
        </authorList>
    </citation>
    <scope>NUCLEOTIDE SEQUENCE [LARGE SCALE GENOMIC DNA]</scope>
    <source>
        <strain evidence="4 7">NIH1004</strain>
    </source>
</reference>
<keyword evidence="6" id="KW-1185">Reference proteome</keyword>
<dbReference type="EMBL" id="QUQM01000007">
    <property type="protein sequence ID" value="KAA8646427.1"/>
    <property type="molecule type" value="Genomic_DNA"/>
</dbReference>
<evidence type="ECO:0000313" key="5">
    <source>
        <dbReference type="EMBL" id="THD00231.1"/>
    </source>
</evidence>
<dbReference type="OrthoDB" id="274691at2759"/>
<dbReference type="GO" id="GO:0030246">
    <property type="term" value="F:carbohydrate binding"/>
    <property type="evidence" value="ECO:0007669"/>
    <property type="project" value="InterPro"/>
</dbReference>
<dbReference type="GeneID" id="54330559"/>
<dbReference type="STRING" id="1220188.A0A4V3UQT2"/>
<dbReference type="FunFam" id="2.70.98.10:FF:000014">
    <property type="entry name" value="Aldose 1-epimerase, putative"/>
    <property type="match status" value="1"/>
</dbReference>
<comment type="caution">
    <text evidence="5">The sequence shown here is derived from an EMBL/GenBank/DDBJ whole genome shotgun (WGS) entry which is preliminary data.</text>
</comment>
<dbReference type="Pfam" id="PF01263">
    <property type="entry name" value="Aldose_epim"/>
    <property type="match status" value="1"/>
</dbReference>
<proteinExistence type="inferred from homology"/>
<keyword evidence="2" id="KW-0413">Isomerase</keyword>
<dbReference type="Gene3D" id="2.70.98.10">
    <property type="match status" value="1"/>
</dbReference>
<reference evidence="5 6" key="1">
    <citation type="submission" date="2019-03" db="EMBL/GenBank/DDBJ databases">
        <title>The genome sequence of a newly discovered highly antifungal drug resistant Aspergillus species, Aspergillus tanneri NIH 1004.</title>
        <authorList>
            <person name="Mounaud S."/>
            <person name="Singh I."/>
            <person name="Joardar V."/>
            <person name="Pakala S."/>
            <person name="Pakala S."/>
            <person name="Venepally P."/>
            <person name="Hoover J."/>
            <person name="Nierman W."/>
            <person name="Chung J."/>
            <person name="Losada L."/>
        </authorList>
    </citation>
    <scope>NUCLEOTIDE SEQUENCE [LARGE SCALE GENOMIC DNA]</scope>
    <source>
        <strain evidence="5 6">NIH1004</strain>
    </source>
</reference>
<dbReference type="GO" id="GO:0033499">
    <property type="term" value="P:galactose catabolic process via UDP-galactose, Leloir pathway"/>
    <property type="evidence" value="ECO:0007669"/>
    <property type="project" value="TreeGrafter"/>
</dbReference>
<protein>
    <recommendedName>
        <fullName evidence="8">Aldose 1-epimerase</fullName>
    </recommendedName>
</protein>
<evidence type="ECO:0008006" key="8">
    <source>
        <dbReference type="Google" id="ProtNLM"/>
    </source>
</evidence>
<dbReference type="GO" id="GO:0006006">
    <property type="term" value="P:glucose metabolic process"/>
    <property type="evidence" value="ECO:0007669"/>
    <property type="project" value="TreeGrafter"/>
</dbReference>
<dbReference type="InterPro" id="IPR047215">
    <property type="entry name" value="Galactose_mutarotase-like"/>
</dbReference>
<gene>
    <name evidence="4" type="ORF">ATNIH1004_007857</name>
    <name evidence="5" type="ORF">EYZ11_000281</name>
</gene>
<evidence type="ECO:0000313" key="6">
    <source>
        <dbReference type="Proteomes" id="UP000308092"/>
    </source>
</evidence>
<name>A0A4V3UQT2_9EURO</name>
<dbReference type="AlphaFoldDB" id="A0A4V3UQT2"/>
<dbReference type="RefSeq" id="XP_033425788.1">
    <property type="nucleotide sequence ID" value="XM_033572473.1"/>
</dbReference>
<dbReference type="InterPro" id="IPR014718">
    <property type="entry name" value="GH-type_carb-bd"/>
</dbReference>
<dbReference type="Proteomes" id="UP000324241">
    <property type="component" value="Unassembled WGS sequence"/>
</dbReference>